<dbReference type="InterPro" id="IPR034015">
    <property type="entry name" value="M1_LTA4H"/>
</dbReference>
<organism evidence="5 6">
    <name type="scientific">Leptobacterium flavescens</name>
    <dbReference type="NCBI Taxonomy" id="472055"/>
    <lineage>
        <taxon>Bacteria</taxon>
        <taxon>Pseudomonadati</taxon>
        <taxon>Bacteroidota</taxon>
        <taxon>Flavobacteriia</taxon>
        <taxon>Flavobacteriales</taxon>
        <taxon>Flavobacteriaceae</taxon>
        <taxon>Leptobacterium</taxon>
    </lineage>
</organism>
<accession>A0A6P0UV03</accession>
<dbReference type="PANTHER" id="PTHR45726">
    <property type="entry name" value="LEUKOTRIENE A-4 HYDROLASE"/>
    <property type="match status" value="1"/>
</dbReference>
<dbReference type="PANTHER" id="PTHR45726:SF3">
    <property type="entry name" value="LEUKOTRIENE A-4 HYDROLASE"/>
    <property type="match status" value="1"/>
</dbReference>
<dbReference type="EMBL" id="JAABOO010000003">
    <property type="protein sequence ID" value="NER14236.1"/>
    <property type="molecule type" value="Genomic_DNA"/>
</dbReference>
<feature type="active site" description="Proton acceptor" evidence="1">
    <location>
        <position position="379"/>
    </location>
</feature>
<dbReference type="GO" id="GO:0008237">
    <property type="term" value="F:metallopeptidase activity"/>
    <property type="evidence" value="ECO:0007669"/>
    <property type="project" value="InterPro"/>
</dbReference>
<feature type="signal peptide" evidence="3">
    <location>
        <begin position="1"/>
        <end position="19"/>
    </location>
</feature>
<evidence type="ECO:0000313" key="5">
    <source>
        <dbReference type="EMBL" id="NER14236.1"/>
    </source>
</evidence>
<evidence type="ECO:0000256" key="3">
    <source>
        <dbReference type="SAM" id="SignalP"/>
    </source>
</evidence>
<evidence type="ECO:0000259" key="4">
    <source>
        <dbReference type="Pfam" id="PF01433"/>
    </source>
</evidence>
<dbReference type="GO" id="GO:0008270">
    <property type="term" value="F:zinc ion binding"/>
    <property type="evidence" value="ECO:0007669"/>
    <property type="project" value="InterPro"/>
</dbReference>
<feature type="domain" description="Peptidase M1 membrane alanine aminopeptidase" evidence="4">
    <location>
        <begin position="371"/>
        <end position="520"/>
    </location>
</feature>
<proteinExistence type="predicted"/>
<dbReference type="AlphaFoldDB" id="A0A6P0UV03"/>
<dbReference type="PROSITE" id="PS51257">
    <property type="entry name" value="PROKAR_LIPOPROTEIN"/>
    <property type="match status" value="1"/>
</dbReference>
<protein>
    <submittedName>
        <fullName evidence="5">M1 family peptidase</fullName>
    </submittedName>
</protein>
<dbReference type="CDD" id="cd09604">
    <property type="entry name" value="M1_APN_like"/>
    <property type="match status" value="1"/>
</dbReference>
<feature type="chain" id="PRO_5026973261" evidence="3">
    <location>
        <begin position="20"/>
        <end position="637"/>
    </location>
</feature>
<dbReference type="InterPro" id="IPR014782">
    <property type="entry name" value="Peptidase_M1_dom"/>
</dbReference>
<evidence type="ECO:0000313" key="6">
    <source>
        <dbReference type="Proteomes" id="UP000468581"/>
    </source>
</evidence>
<dbReference type="InterPro" id="IPR027268">
    <property type="entry name" value="Peptidase_M4/M1_CTD_sf"/>
</dbReference>
<reference evidence="5 6" key="1">
    <citation type="submission" date="2020-01" db="EMBL/GenBank/DDBJ databases">
        <title>Leptobacterium flavescens.</title>
        <authorList>
            <person name="Wang G."/>
        </authorList>
    </citation>
    <scope>NUCLEOTIDE SEQUENCE [LARGE SCALE GENOMIC DNA]</scope>
    <source>
        <strain evidence="5 6">KCTC 22160</strain>
    </source>
</reference>
<keyword evidence="2" id="KW-0862">Zinc</keyword>
<keyword evidence="2" id="KW-0479">Metal-binding</keyword>
<feature type="binding site" evidence="2">
    <location>
        <position position="378"/>
    </location>
    <ligand>
        <name>Zn(2+)</name>
        <dbReference type="ChEBI" id="CHEBI:29105"/>
        <note>catalytic</note>
    </ligand>
</feature>
<dbReference type="Pfam" id="PF01433">
    <property type="entry name" value="Peptidase_M1"/>
    <property type="match status" value="1"/>
</dbReference>
<keyword evidence="3" id="KW-0732">Signal</keyword>
<comment type="caution">
    <text evidence="5">The sequence shown here is derived from an EMBL/GenBank/DDBJ whole genome shotgun (WGS) entry which is preliminary data.</text>
</comment>
<dbReference type="Proteomes" id="UP000468581">
    <property type="component" value="Unassembled WGS sequence"/>
</dbReference>
<comment type="cofactor">
    <cofactor evidence="2">
        <name>Zn(2+)</name>
        <dbReference type="ChEBI" id="CHEBI:29105"/>
    </cofactor>
    <text evidence="2">Binds 1 zinc ion per subunit.</text>
</comment>
<feature type="binding site" evidence="2">
    <location>
        <position position="382"/>
    </location>
    <ligand>
        <name>Zn(2+)</name>
        <dbReference type="ChEBI" id="CHEBI:29105"/>
        <note>catalytic</note>
    </ligand>
</feature>
<name>A0A6P0UV03_9FLAO</name>
<feature type="active site" description="Proton donor" evidence="1">
    <location>
        <position position="461"/>
    </location>
</feature>
<sequence length="637" mass="73157">MKKIFVSFLSLGFVLSACAKNEKTTPANAEMQSASNQYWQQHVEYQMDIDFNVENYQYKGKQVLKYTNNSPDVLDRVFYHLYFNAFQPGSEMDIRLQNIADPDGRMVNNLGTREEPKYESRIAKLQPNEIGYIKVNSLSQDGTAVSYKTEGTILEVDLARPIQPGQTVTLVMDFDGQVPVQIRRSGRNNREGVALSMTQWYPKMAEYDFEGWHTPPYLGREFHGVWGDFDVKLTIDKSYVVGGSGYIQNPQEVGHGYEDPSKPMKKVRGKTLTWHFKAPNVHDFTWAADPEYLHDKVQVKNGPVMHFLYKNNPKIIDNWKKLQPKAVETMEFLSKNVGKYPYDQYSVIQGGDGGMEYAMCTLITGERSFGSLVGVTVHEMAHSWFQHVLATNESKHEWMDEGFTSFISDLCMNEIMDQNRENPFQGAYRGYQFLATSGREQPQSTHADRYEFNQAYGISAYSKGEVFLAQLGYIIGQEDLLKTIKKYYDDFKFKHPTPNDIKRTAEKVSGMHLDWYLTDWTLTTNTIDYGVKEVAEDGNNTKVTLERVGLMPMPMDILVVYKDGTQETFYAPLRMMRGEKPNPFDNLKRTVLPDWAWAYPTYDFTISKPKSSIKAIVVDPSQLMADIKRDNNTVEFN</sequence>
<keyword evidence="6" id="KW-1185">Reference proteome</keyword>
<gene>
    <name evidence="5" type="ORF">GWK08_12350</name>
</gene>
<dbReference type="Gene3D" id="1.10.390.10">
    <property type="entry name" value="Neutral Protease Domain 2"/>
    <property type="match status" value="1"/>
</dbReference>
<feature type="binding site" evidence="2">
    <location>
        <position position="401"/>
    </location>
    <ligand>
        <name>Zn(2+)</name>
        <dbReference type="ChEBI" id="CHEBI:29105"/>
        <note>catalytic</note>
    </ligand>
</feature>
<dbReference type="RefSeq" id="WP_163607530.1">
    <property type="nucleotide sequence ID" value="NZ_JAABOO010000003.1"/>
</dbReference>
<evidence type="ECO:0000256" key="2">
    <source>
        <dbReference type="PIRSR" id="PIRSR634015-3"/>
    </source>
</evidence>
<dbReference type="SUPFAM" id="SSF55486">
    <property type="entry name" value="Metalloproteases ('zincins'), catalytic domain"/>
    <property type="match status" value="1"/>
</dbReference>
<evidence type="ECO:0000256" key="1">
    <source>
        <dbReference type="PIRSR" id="PIRSR634015-1"/>
    </source>
</evidence>